<feature type="non-terminal residue" evidence="2">
    <location>
        <position position="1"/>
    </location>
</feature>
<proteinExistence type="predicted"/>
<organism evidence="2">
    <name type="scientific">Nothobranchius pienaari</name>
    <dbReference type="NCBI Taxonomy" id="704102"/>
    <lineage>
        <taxon>Eukaryota</taxon>
        <taxon>Metazoa</taxon>
        <taxon>Chordata</taxon>
        <taxon>Craniata</taxon>
        <taxon>Vertebrata</taxon>
        <taxon>Euteleostomi</taxon>
        <taxon>Actinopterygii</taxon>
        <taxon>Neopterygii</taxon>
        <taxon>Teleostei</taxon>
        <taxon>Neoteleostei</taxon>
        <taxon>Acanthomorphata</taxon>
        <taxon>Ovalentaria</taxon>
        <taxon>Atherinomorphae</taxon>
        <taxon>Cyprinodontiformes</taxon>
        <taxon>Nothobranchiidae</taxon>
        <taxon>Nothobranchius</taxon>
    </lineage>
</organism>
<reference evidence="2" key="1">
    <citation type="submission" date="2016-05" db="EMBL/GenBank/DDBJ databases">
        <authorList>
            <person name="Lavstsen T."/>
            <person name="Jespersen J.S."/>
        </authorList>
    </citation>
    <scope>NUCLEOTIDE SEQUENCE</scope>
    <source>
        <tissue evidence="2">Brain</tissue>
    </source>
</reference>
<evidence type="ECO:0000313" key="2">
    <source>
        <dbReference type="EMBL" id="SBS00787.1"/>
    </source>
</evidence>
<protein>
    <submittedName>
        <fullName evidence="2">Uncharacterized protein</fullName>
    </submittedName>
</protein>
<sequence length="79" mass="8684">NQHNDSLSKETNDSSGVERSSEEQGPSKHSCAYCRNNRLQCDFGRVPEFVADPRDQNTISRVYAGSTDICAGGNDQEGF</sequence>
<gene>
    <name evidence="2" type="primary">Nfu_g_1_003109</name>
</gene>
<feature type="non-terminal residue" evidence="2">
    <location>
        <position position="79"/>
    </location>
</feature>
<feature type="compositionally biased region" description="Basic and acidic residues" evidence="1">
    <location>
        <begin position="1"/>
        <end position="12"/>
    </location>
</feature>
<evidence type="ECO:0000256" key="1">
    <source>
        <dbReference type="SAM" id="MobiDB-lite"/>
    </source>
</evidence>
<accession>A0A1A8R4Y9</accession>
<dbReference type="EMBL" id="HAEG01015683">
    <property type="protein sequence ID" value="SBS00787.1"/>
    <property type="molecule type" value="Transcribed_RNA"/>
</dbReference>
<dbReference type="AlphaFoldDB" id="A0A1A8R4Y9"/>
<reference evidence="2" key="2">
    <citation type="submission" date="2016-06" db="EMBL/GenBank/DDBJ databases">
        <title>The genome of a short-lived fish provides insights into sex chromosome evolution and the genetic control of aging.</title>
        <authorList>
            <person name="Reichwald K."/>
            <person name="Felder M."/>
            <person name="Petzold A."/>
            <person name="Koch P."/>
            <person name="Groth M."/>
            <person name="Platzer M."/>
        </authorList>
    </citation>
    <scope>NUCLEOTIDE SEQUENCE</scope>
    <source>
        <tissue evidence="2">Brain</tissue>
    </source>
</reference>
<name>A0A1A8R4Y9_9TELE</name>
<feature type="region of interest" description="Disordered" evidence="1">
    <location>
        <begin position="1"/>
        <end position="29"/>
    </location>
</feature>